<dbReference type="Pfam" id="PF01557">
    <property type="entry name" value="FAA_hydrolase"/>
    <property type="match status" value="1"/>
</dbReference>
<sequence length="110" mass="12381">MASNIHKAKNKMMPFNPSKIICVGLNYYDHAKELGMEIPKYPVLFLKPPTAVIGDGDKIIYPAQTSTLHYEAELAIVIQEEGKLGYTCANDVTARDLQKIDGQWTRANWK</sequence>
<protein>
    <recommendedName>
        <fullName evidence="2">Fumarylacetoacetase-like C-terminal domain-containing protein</fullName>
    </recommendedName>
</protein>
<dbReference type="InterPro" id="IPR011234">
    <property type="entry name" value="Fumarylacetoacetase-like_C"/>
</dbReference>
<feature type="domain" description="Fumarylacetoacetase-like C-terminal" evidence="2">
    <location>
        <begin position="19"/>
        <end position="107"/>
    </location>
</feature>
<dbReference type="STRING" id="1802579.A2310_08960"/>
<dbReference type="PANTHER" id="PTHR11820">
    <property type="entry name" value="ACYLPYRUVASE"/>
    <property type="match status" value="1"/>
</dbReference>
<proteinExistence type="predicted"/>
<dbReference type="PANTHER" id="PTHR11820:SF7">
    <property type="entry name" value="ACYLPYRUVASE FAHD1, MITOCHONDRIAL"/>
    <property type="match status" value="1"/>
</dbReference>
<accession>A0A1F4SY08</accession>
<evidence type="ECO:0000313" key="4">
    <source>
        <dbReference type="Proteomes" id="UP000178417"/>
    </source>
</evidence>
<keyword evidence="1" id="KW-0479">Metal-binding</keyword>
<evidence type="ECO:0000256" key="1">
    <source>
        <dbReference type="ARBA" id="ARBA00022723"/>
    </source>
</evidence>
<organism evidence="3 4">
    <name type="scientific">candidate division WOR-1 bacterium RIFOXYB2_FULL_37_13</name>
    <dbReference type="NCBI Taxonomy" id="1802579"/>
    <lineage>
        <taxon>Bacteria</taxon>
        <taxon>Bacillati</taxon>
        <taxon>Saganbacteria</taxon>
    </lineage>
</organism>
<dbReference type="EMBL" id="MEUB01000002">
    <property type="protein sequence ID" value="OGC25302.1"/>
    <property type="molecule type" value="Genomic_DNA"/>
</dbReference>
<comment type="caution">
    <text evidence="3">The sequence shown here is derived from an EMBL/GenBank/DDBJ whole genome shotgun (WGS) entry which is preliminary data.</text>
</comment>
<name>A0A1F4SY08_UNCSA</name>
<reference evidence="3 4" key="1">
    <citation type="journal article" date="2016" name="Nat. Commun.">
        <title>Thousands of microbial genomes shed light on interconnected biogeochemical processes in an aquifer system.</title>
        <authorList>
            <person name="Anantharaman K."/>
            <person name="Brown C.T."/>
            <person name="Hug L.A."/>
            <person name="Sharon I."/>
            <person name="Castelle C.J."/>
            <person name="Probst A.J."/>
            <person name="Thomas B.C."/>
            <person name="Singh A."/>
            <person name="Wilkins M.J."/>
            <person name="Karaoz U."/>
            <person name="Brodie E.L."/>
            <person name="Williams K.H."/>
            <person name="Hubbard S.S."/>
            <person name="Banfield J.F."/>
        </authorList>
    </citation>
    <scope>NUCLEOTIDE SEQUENCE [LARGE SCALE GENOMIC DNA]</scope>
</reference>
<dbReference type="GO" id="GO:0018773">
    <property type="term" value="F:acetylpyruvate hydrolase activity"/>
    <property type="evidence" value="ECO:0007669"/>
    <property type="project" value="TreeGrafter"/>
</dbReference>
<evidence type="ECO:0000259" key="2">
    <source>
        <dbReference type="Pfam" id="PF01557"/>
    </source>
</evidence>
<dbReference type="GO" id="GO:0046872">
    <property type="term" value="F:metal ion binding"/>
    <property type="evidence" value="ECO:0007669"/>
    <property type="project" value="UniProtKB-KW"/>
</dbReference>
<dbReference type="SUPFAM" id="SSF56529">
    <property type="entry name" value="FAH"/>
    <property type="match status" value="1"/>
</dbReference>
<dbReference type="Gene3D" id="3.90.850.10">
    <property type="entry name" value="Fumarylacetoacetase-like, C-terminal domain"/>
    <property type="match status" value="1"/>
</dbReference>
<dbReference type="AlphaFoldDB" id="A0A1F4SY08"/>
<gene>
    <name evidence="3" type="ORF">A2310_08960</name>
</gene>
<evidence type="ECO:0000313" key="3">
    <source>
        <dbReference type="EMBL" id="OGC25302.1"/>
    </source>
</evidence>
<dbReference type="Proteomes" id="UP000178417">
    <property type="component" value="Unassembled WGS sequence"/>
</dbReference>
<dbReference type="InterPro" id="IPR036663">
    <property type="entry name" value="Fumarylacetoacetase_C_sf"/>
</dbReference>